<evidence type="ECO:0000259" key="7">
    <source>
        <dbReference type="PROSITE" id="PS51039"/>
    </source>
</evidence>
<comment type="caution">
    <text evidence="8">The sequence shown here is derived from an EMBL/GenBank/DDBJ whole genome shotgun (WGS) entry which is preliminary data.</text>
</comment>
<dbReference type="CDD" id="cd01802">
    <property type="entry name" value="Ubl_ZFAND4"/>
    <property type="match status" value="1"/>
</dbReference>
<keyword evidence="3" id="KW-0862">Zinc</keyword>
<dbReference type="Gene3D" id="4.10.1110.10">
    <property type="entry name" value="AN1-like Zinc finger"/>
    <property type="match status" value="1"/>
</dbReference>
<dbReference type="SMART" id="SM00154">
    <property type="entry name" value="ZnF_AN1"/>
    <property type="match status" value="1"/>
</dbReference>
<dbReference type="OrthoDB" id="756206at2759"/>
<dbReference type="SMART" id="SM00213">
    <property type="entry name" value="UBQ"/>
    <property type="match status" value="1"/>
</dbReference>
<dbReference type="InterPro" id="IPR000626">
    <property type="entry name" value="Ubiquitin-like_dom"/>
</dbReference>
<feature type="domain" description="AN1-type" evidence="7">
    <location>
        <begin position="669"/>
        <end position="716"/>
    </location>
</feature>
<keyword evidence="2 4" id="KW-0863">Zinc-finger</keyword>
<dbReference type="Gene3D" id="3.10.20.90">
    <property type="entry name" value="Phosphatidylinositol 3-kinase Catalytic Subunit, Chain A, domain 1"/>
    <property type="match status" value="1"/>
</dbReference>
<dbReference type="PANTHER" id="PTHR46728:SF1">
    <property type="entry name" value="AN1-TYPE ZINC FINGER PROTEIN 4"/>
    <property type="match status" value="1"/>
</dbReference>
<evidence type="ECO:0000313" key="8">
    <source>
        <dbReference type="EMBL" id="TNN75257.1"/>
    </source>
</evidence>
<feature type="domain" description="Ubiquitin-like" evidence="6">
    <location>
        <begin position="28"/>
        <end position="103"/>
    </location>
</feature>
<evidence type="ECO:0000259" key="6">
    <source>
        <dbReference type="PROSITE" id="PS50053"/>
    </source>
</evidence>
<evidence type="ECO:0000256" key="4">
    <source>
        <dbReference type="PROSITE-ProRule" id="PRU00449"/>
    </source>
</evidence>
<feature type="region of interest" description="Disordered" evidence="5">
    <location>
        <begin position="230"/>
        <end position="256"/>
    </location>
</feature>
<dbReference type="SUPFAM" id="SSF118310">
    <property type="entry name" value="AN1-like Zinc finger"/>
    <property type="match status" value="1"/>
</dbReference>
<feature type="compositionally biased region" description="Low complexity" evidence="5">
    <location>
        <begin position="503"/>
        <end position="516"/>
    </location>
</feature>
<dbReference type="PROSITE" id="PS51039">
    <property type="entry name" value="ZF_AN1"/>
    <property type="match status" value="1"/>
</dbReference>
<evidence type="ECO:0000256" key="5">
    <source>
        <dbReference type="SAM" id="MobiDB-lite"/>
    </source>
</evidence>
<dbReference type="PANTHER" id="PTHR46728">
    <property type="entry name" value="AN1-TYPE ZINC FINGER PROTEIN 4"/>
    <property type="match status" value="1"/>
</dbReference>
<evidence type="ECO:0000256" key="2">
    <source>
        <dbReference type="ARBA" id="ARBA00022771"/>
    </source>
</evidence>
<keyword evidence="1" id="KW-0479">Metal-binding</keyword>
<name>A0A4Z2IBB4_9TELE</name>
<dbReference type="InterPro" id="IPR053061">
    <property type="entry name" value="AN1-type_zinc_finger"/>
</dbReference>
<evidence type="ECO:0000256" key="1">
    <source>
        <dbReference type="ARBA" id="ARBA00022723"/>
    </source>
</evidence>
<dbReference type="AlphaFoldDB" id="A0A4Z2IBB4"/>
<dbReference type="Proteomes" id="UP000314294">
    <property type="component" value="Unassembled WGS sequence"/>
</dbReference>
<reference evidence="8 9" key="1">
    <citation type="submission" date="2019-03" db="EMBL/GenBank/DDBJ databases">
        <title>First draft genome of Liparis tanakae, snailfish: a comprehensive survey of snailfish specific genes.</title>
        <authorList>
            <person name="Kim W."/>
            <person name="Song I."/>
            <person name="Jeong J.-H."/>
            <person name="Kim D."/>
            <person name="Kim S."/>
            <person name="Ryu S."/>
            <person name="Song J.Y."/>
            <person name="Lee S.K."/>
        </authorList>
    </citation>
    <scope>NUCLEOTIDE SEQUENCE [LARGE SCALE GENOMIC DNA]</scope>
    <source>
        <tissue evidence="8">Muscle</tissue>
    </source>
</reference>
<dbReference type="EMBL" id="SRLO01000105">
    <property type="protein sequence ID" value="TNN75257.1"/>
    <property type="molecule type" value="Genomic_DNA"/>
</dbReference>
<feature type="compositionally biased region" description="Polar residues" evidence="5">
    <location>
        <begin position="438"/>
        <end position="451"/>
    </location>
</feature>
<gene>
    <name evidence="8" type="primary">Zfand4</name>
    <name evidence="8" type="ORF">EYF80_014494</name>
</gene>
<dbReference type="InterPro" id="IPR000058">
    <property type="entry name" value="Znf_AN1"/>
</dbReference>
<feature type="region of interest" description="Disordered" evidence="5">
    <location>
        <begin position="436"/>
        <end position="522"/>
    </location>
</feature>
<dbReference type="PROSITE" id="PS50053">
    <property type="entry name" value="UBIQUITIN_2"/>
    <property type="match status" value="1"/>
</dbReference>
<sequence>MTDRKEPPFFNDDSVGAFHYKLPFYDTMELFIETLTGTCFELRVLPFEAVISVKAKIQRLEGIPVAQQHLIWNNLELDDEHCLHDYGIAEGCTLKLVLAMRGGPINTRRVTMDDPIKEVTDLMESTKEEGWEKSAANKQVTFVVYRENDQLNFFRVVDRGDGTLTPLSESVSGGSVYNVCAEEEEEEEEDYDDDGECSAATQQSLENSITMNKMKLLKAKMEDMNLNKKPKKCAQVKPRPPVNPHPGGGSLGPTSARRHHRLFRPLSKMNQPWQSNVQLPPIADHESMDPFPLSAATSAPFLIPRRPPPSFPSPSCYMLQEEEPWETCPPFAKIRPPPKVSRLDIGSARLMRDCVYPQLPPLCSRGPPDATFDPAEPSAEAVGRSVLEEAAGLMVPAHPGAPFGELFDPLSLDVSGQPEGGHRALEFGARHQLPLSPSPLSTWTFGTSDPLSSRGDRTQLGTPFHIGCPSPSTSTRPLLQAFDSTPSGSQPNLQSQSSAQVKPGGTSSQPPTTTSTHQLSLRGVKVESLGKRTEILSTREARGITKMANQAWKDPVGSLDNSELLASLSTRAPDGIDIMDGLEERLGLSVALPPAAAPGLGRLGSRLPSIPTSRLPQDDPLKQMSPLHRAAASCMATPPLASAGGVMTSFGRIGAPTYHLPPVKAPGKKKSSKHCFLCGKKTGLASSYECRCGHNFCCTHRYAETHDCTYDYKGAGRRFLQETNPLISAPKLPKI</sequence>
<evidence type="ECO:0000313" key="9">
    <source>
        <dbReference type="Proteomes" id="UP000314294"/>
    </source>
</evidence>
<dbReference type="SUPFAM" id="SSF54236">
    <property type="entry name" value="Ubiquitin-like"/>
    <property type="match status" value="1"/>
</dbReference>
<dbReference type="InterPro" id="IPR029071">
    <property type="entry name" value="Ubiquitin-like_domsf"/>
</dbReference>
<dbReference type="Pfam" id="PF00240">
    <property type="entry name" value="ubiquitin"/>
    <property type="match status" value="1"/>
</dbReference>
<evidence type="ECO:0000256" key="3">
    <source>
        <dbReference type="ARBA" id="ARBA00022833"/>
    </source>
</evidence>
<protein>
    <submittedName>
        <fullName evidence="8">AN1-type zinc finger protein 4</fullName>
    </submittedName>
</protein>
<keyword evidence="9" id="KW-1185">Reference proteome</keyword>
<organism evidence="8 9">
    <name type="scientific">Liparis tanakae</name>
    <name type="common">Tanaka's snailfish</name>
    <dbReference type="NCBI Taxonomy" id="230148"/>
    <lineage>
        <taxon>Eukaryota</taxon>
        <taxon>Metazoa</taxon>
        <taxon>Chordata</taxon>
        <taxon>Craniata</taxon>
        <taxon>Vertebrata</taxon>
        <taxon>Euteleostomi</taxon>
        <taxon>Actinopterygii</taxon>
        <taxon>Neopterygii</taxon>
        <taxon>Teleostei</taxon>
        <taxon>Neoteleostei</taxon>
        <taxon>Acanthomorphata</taxon>
        <taxon>Eupercaria</taxon>
        <taxon>Perciformes</taxon>
        <taxon>Cottioidei</taxon>
        <taxon>Cottales</taxon>
        <taxon>Liparidae</taxon>
        <taxon>Liparis</taxon>
    </lineage>
</organism>
<dbReference type="InterPro" id="IPR035896">
    <property type="entry name" value="AN1-like_Znf"/>
</dbReference>
<accession>A0A4Z2IBB4</accession>
<dbReference type="PRINTS" id="PR00348">
    <property type="entry name" value="UBIQUITIN"/>
</dbReference>
<dbReference type="GO" id="GO:0008270">
    <property type="term" value="F:zinc ion binding"/>
    <property type="evidence" value="ECO:0007669"/>
    <property type="project" value="UniProtKB-KW"/>
</dbReference>
<dbReference type="InterPro" id="IPR019956">
    <property type="entry name" value="Ubiquitin_dom"/>
</dbReference>
<proteinExistence type="predicted"/>
<feature type="compositionally biased region" description="Polar residues" evidence="5">
    <location>
        <begin position="470"/>
        <end position="500"/>
    </location>
</feature>